<dbReference type="Gene3D" id="3.90.550.10">
    <property type="entry name" value="Spore Coat Polysaccharide Biosynthesis Protein SpsA, Chain A"/>
    <property type="match status" value="1"/>
</dbReference>
<dbReference type="AlphaFoldDB" id="A0A1F5QCL0"/>
<dbReference type="EC" id="2.7.7.9" evidence="2"/>
<organism evidence="7 8">
    <name type="scientific">Candidatus Doudnabacteria bacterium RIFCSPLOWO2_02_FULL_48_13</name>
    <dbReference type="NCBI Taxonomy" id="1817845"/>
    <lineage>
        <taxon>Bacteria</taxon>
        <taxon>Candidatus Doudnaibacteriota</taxon>
    </lineage>
</organism>
<proteinExistence type="inferred from homology"/>
<feature type="domain" description="Nucleotidyl transferase" evidence="6">
    <location>
        <begin position="5"/>
        <end position="266"/>
    </location>
</feature>
<keyword evidence="3 7" id="KW-0808">Transferase</keyword>
<dbReference type="EMBL" id="MFFF01000008">
    <property type="protein sequence ID" value="OGE99925.1"/>
    <property type="molecule type" value="Genomic_DNA"/>
</dbReference>
<reference evidence="7 8" key="1">
    <citation type="journal article" date="2016" name="Nat. Commun.">
        <title>Thousands of microbial genomes shed light on interconnected biogeochemical processes in an aquifer system.</title>
        <authorList>
            <person name="Anantharaman K."/>
            <person name="Brown C.T."/>
            <person name="Hug L.A."/>
            <person name="Sharon I."/>
            <person name="Castelle C.J."/>
            <person name="Probst A.J."/>
            <person name="Thomas B.C."/>
            <person name="Singh A."/>
            <person name="Wilkins M.J."/>
            <person name="Karaoz U."/>
            <person name="Brodie E.L."/>
            <person name="Williams K.H."/>
            <person name="Hubbard S.S."/>
            <person name="Banfield J.F."/>
        </authorList>
    </citation>
    <scope>NUCLEOTIDE SEQUENCE [LARGE SCALE GENOMIC DNA]</scope>
</reference>
<dbReference type="SUPFAM" id="SSF53448">
    <property type="entry name" value="Nucleotide-diphospho-sugar transferases"/>
    <property type="match status" value="1"/>
</dbReference>
<accession>A0A1F5QCL0</accession>
<dbReference type="InterPro" id="IPR005835">
    <property type="entry name" value="NTP_transferase_dom"/>
</dbReference>
<dbReference type="InterPro" id="IPR005771">
    <property type="entry name" value="GalU_uridylyltTrfase_bac/arc"/>
</dbReference>
<evidence type="ECO:0000256" key="3">
    <source>
        <dbReference type="ARBA" id="ARBA00022679"/>
    </source>
</evidence>
<dbReference type="GO" id="GO:0003983">
    <property type="term" value="F:UTP:glucose-1-phosphate uridylyltransferase activity"/>
    <property type="evidence" value="ECO:0007669"/>
    <property type="project" value="UniProtKB-EC"/>
</dbReference>
<gene>
    <name evidence="7" type="ORF">A3J05_04880</name>
</gene>
<name>A0A1F5QCL0_9BACT</name>
<evidence type="ECO:0000256" key="4">
    <source>
        <dbReference type="ARBA" id="ARBA00022695"/>
    </source>
</evidence>
<evidence type="ECO:0000313" key="8">
    <source>
        <dbReference type="Proteomes" id="UP000177235"/>
    </source>
</evidence>
<sequence>MQITKGIIAAAGKGTRFLPSTKAMPKEMLPVVDKPIIQYIVEEFVAAGIRDIVIVTASDYSAIENHFGHNPELEQHLRKSGKKDTLREIIRISEMANFIYIRQKGPYGNGTPCLNAAKVIGNEPFVYAFGDDLVLSKSSFTAQMVKAYRRNPGIYLGAQVVARDQLHKYGIIEPSIGSKTGEMRGIVEKPEAGRSPSNLANIGRFILPPEIFPVLARKRLGKGGELWLIDAIHELIKSGKKAYFKKIERGQWYTTGDPVNYLEAVRAFALARKDIKNKVKHIFK</sequence>
<evidence type="ECO:0000259" key="6">
    <source>
        <dbReference type="Pfam" id="PF00483"/>
    </source>
</evidence>
<dbReference type="PANTHER" id="PTHR43197">
    <property type="entry name" value="UTP--GLUCOSE-1-PHOSPHATE URIDYLYLTRANSFERASE"/>
    <property type="match status" value="1"/>
</dbReference>
<dbReference type="Proteomes" id="UP000177235">
    <property type="component" value="Unassembled WGS sequence"/>
</dbReference>
<comment type="caution">
    <text evidence="7">The sequence shown here is derived from an EMBL/GenBank/DDBJ whole genome shotgun (WGS) entry which is preliminary data.</text>
</comment>
<dbReference type="InterPro" id="IPR029044">
    <property type="entry name" value="Nucleotide-diphossugar_trans"/>
</dbReference>
<protein>
    <recommendedName>
        <fullName evidence="2">UTP--glucose-1-phosphate uridylyltransferase</fullName>
        <ecNumber evidence="2">2.7.7.9</ecNumber>
    </recommendedName>
</protein>
<dbReference type="PANTHER" id="PTHR43197:SF1">
    <property type="entry name" value="UTP--GLUCOSE-1-PHOSPHATE URIDYLYLTRANSFERASE"/>
    <property type="match status" value="1"/>
</dbReference>
<comment type="similarity">
    <text evidence="1">Belongs to the UDPGP type 2 family.</text>
</comment>
<comment type="catalytic activity">
    <reaction evidence="5">
        <text>alpha-D-glucose 1-phosphate + UTP + H(+) = UDP-alpha-D-glucose + diphosphate</text>
        <dbReference type="Rhea" id="RHEA:19889"/>
        <dbReference type="ChEBI" id="CHEBI:15378"/>
        <dbReference type="ChEBI" id="CHEBI:33019"/>
        <dbReference type="ChEBI" id="CHEBI:46398"/>
        <dbReference type="ChEBI" id="CHEBI:58601"/>
        <dbReference type="ChEBI" id="CHEBI:58885"/>
        <dbReference type="EC" id="2.7.7.9"/>
    </reaction>
</comment>
<keyword evidence="4 7" id="KW-0548">Nucleotidyltransferase</keyword>
<dbReference type="Pfam" id="PF00483">
    <property type="entry name" value="NTP_transferase"/>
    <property type="match status" value="1"/>
</dbReference>
<evidence type="ECO:0000256" key="2">
    <source>
        <dbReference type="ARBA" id="ARBA00012415"/>
    </source>
</evidence>
<evidence type="ECO:0000313" key="7">
    <source>
        <dbReference type="EMBL" id="OGE99925.1"/>
    </source>
</evidence>
<evidence type="ECO:0000256" key="1">
    <source>
        <dbReference type="ARBA" id="ARBA00006890"/>
    </source>
</evidence>
<dbReference type="GO" id="GO:0006011">
    <property type="term" value="P:UDP-alpha-D-glucose metabolic process"/>
    <property type="evidence" value="ECO:0007669"/>
    <property type="project" value="InterPro"/>
</dbReference>
<evidence type="ECO:0000256" key="5">
    <source>
        <dbReference type="ARBA" id="ARBA00048128"/>
    </source>
</evidence>